<evidence type="ECO:0000256" key="3">
    <source>
        <dbReference type="ARBA" id="ARBA00022723"/>
    </source>
</evidence>
<evidence type="ECO:0000313" key="9">
    <source>
        <dbReference type="Proteomes" id="UP001500683"/>
    </source>
</evidence>
<dbReference type="PANTHER" id="PTHR43808">
    <property type="entry name" value="ACETYLORNITHINE DEACETYLASE"/>
    <property type="match status" value="1"/>
</dbReference>
<keyword evidence="5" id="KW-0862">Zinc</keyword>
<feature type="domain" description="Peptidase M20 dimerisation" evidence="7">
    <location>
        <begin position="206"/>
        <end position="304"/>
    </location>
</feature>
<dbReference type="InterPro" id="IPR011650">
    <property type="entry name" value="Peptidase_M20_dimer"/>
</dbReference>
<feature type="region of interest" description="Disordered" evidence="6">
    <location>
        <begin position="1"/>
        <end position="40"/>
    </location>
</feature>
<evidence type="ECO:0000259" key="7">
    <source>
        <dbReference type="Pfam" id="PF07687"/>
    </source>
</evidence>
<organism evidence="8 9">
    <name type="scientific">Actinomadura miaoliensis</name>
    <dbReference type="NCBI Taxonomy" id="430685"/>
    <lineage>
        <taxon>Bacteria</taxon>
        <taxon>Bacillati</taxon>
        <taxon>Actinomycetota</taxon>
        <taxon>Actinomycetes</taxon>
        <taxon>Streptosporangiales</taxon>
        <taxon>Thermomonosporaceae</taxon>
        <taxon>Actinomadura</taxon>
    </lineage>
</organism>
<comment type="cofactor">
    <cofactor evidence="1">
        <name>Zn(2+)</name>
        <dbReference type="ChEBI" id="CHEBI:29105"/>
    </cofactor>
</comment>
<dbReference type="EMBL" id="BAAAZG010000080">
    <property type="protein sequence ID" value="GAA4104310.1"/>
    <property type="molecule type" value="Genomic_DNA"/>
</dbReference>
<evidence type="ECO:0000256" key="2">
    <source>
        <dbReference type="ARBA" id="ARBA00006247"/>
    </source>
</evidence>
<dbReference type="Gene3D" id="3.40.630.10">
    <property type="entry name" value="Zn peptidases"/>
    <property type="match status" value="1"/>
</dbReference>
<evidence type="ECO:0000256" key="6">
    <source>
        <dbReference type="SAM" id="MobiDB-lite"/>
    </source>
</evidence>
<evidence type="ECO:0000256" key="5">
    <source>
        <dbReference type="ARBA" id="ARBA00022833"/>
    </source>
</evidence>
<dbReference type="InterPro" id="IPR002933">
    <property type="entry name" value="Peptidase_M20"/>
</dbReference>
<sequence>MTDPARAHQPPAHANSDRTASDLAEAERGSGGREGASADAAMREEAVALAQRLVRLDTRAGGERRAADLVADILTDAGYRVRVDEPVEGRANLVALYGSGSDDVTFTGHLDTVPARESEWSFDPMSGDIRDGRLLGRGSSDMKAGVAAQVAAAVRHVREGADGPQLVFTFGEETGCDGAAHLDPAGLRPVALLIVAEPTGNRIVLGHKGALWLRATARGVSAHGSRPELGSNAIAALAGAALRVHGHDGWPAHPAVGQATVNVGTFHSGVQPNLVPDHAEMCLDIRTVPGFGSDEAADAVARLCGPGIELERLLDLPGVATDPSEPGLGDVLETLVPGSSALPPTYATYFTDASLLRDKLGGPAVVVYGPGDPEQAHVTDETCSVSNIGDCAAALYRLLRSR</sequence>
<comment type="similarity">
    <text evidence="2">Belongs to the peptidase M20A family.</text>
</comment>
<dbReference type="SUPFAM" id="SSF53187">
    <property type="entry name" value="Zn-dependent exopeptidases"/>
    <property type="match status" value="1"/>
</dbReference>
<comment type="caution">
    <text evidence="8">The sequence shown here is derived from an EMBL/GenBank/DDBJ whole genome shotgun (WGS) entry which is preliminary data.</text>
</comment>
<dbReference type="Pfam" id="PF07687">
    <property type="entry name" value="M20_dimer"/>
    <property type="match status" value="1"/>
</dbReference>
<accession>A0ABP7X468</accession>
<keyword evidence="9" id="KW-1185">Reference proteome</keyword>
<keyword evidence="3" id="KW-0479">Metal-binding</keyword>
<dbReference type="PANTHER" id="PTHR43808:SF8">
    <property type="entry name" value="PEPTIDASE M20 DIMERISATION DOMAIN-CONTAINING PROTEIN"/>
    <property type="match status" value="1"/>
</dbReference>
<proteinExistence type="inferred from homology"/>
<reference evidence="9" key="1">
    <citation type="journal article" date="2019" name="Int. J. Syst. Evol. Microbiol.">
        <title>The Global Catalogue of Microorganisms (GCM) 10K type strain sequencing project: providing services to taxonomists for standard genome sequencing and annotation.</title>
        <authorList>
            <consortium name="The Broad Institute Genomics Platform"/>
            <consortium name="The Broad Institute Genome Sequencing Center for Infectious Disease"/>
            <person name="Wu L."/>
            <person name="Ma J."/>
        </authorList>
    </citation>
    <scope>NUCLEOTIDE SEQUENCE [LARGE SCALE GENOMIC DNA]</scope>
    <source>
        <strain evidence="9">JCM 16702</strain>
    </source>
</reference>
<name>A0ABP7X468_9ACTN</name>
<feature type="compositionally biased region" description="Basic and acidic residues" evidence="6">
    <location>
        <begin position="15"/>
        <end position="31"/>
    </location>
</feature>
<evidence type="ECO:0000256" key="4">
    <source>
        <dbReference type="ARBA" id="ARBA00022801"/>
    </source>
</evidence>
<evidence type="ECO:0000256" key="1">
    <source>
        <dbReference type="ARBA" id="ARBA00001947"/>
    </source>
</evidence>
<evidence type="ECO:0000313" key="8">
    <source>
        <dbReference type="EMBL" id="GAA4104310.1"/>
    </source>
</evidence>
<dbReference type="SUPFAM" id="SSF55031">
    <property type="entry name" value="Bacterial exopeptidase dimerisation domain"/>
    <property type="match status" value="1"/>
</dbReference>
<protein>
    <submittedName>
        <fullName evidence="8">M20 family metallopeptidase</fullName>
    </submittedName>
</protein>
<dbReference type="Proteomes" id="UP001500683">
    <property type="component" value="Unassembled WGS sequence"/>
</dbReference>
<dbReference type="InterPro" id="IPR036264">
    <property type="entry name" value="Bact_exopeptidase_dim_dom"/>
</dbReference>
<dbReference type="Pfam" id="PF01546">
    <property type="entry name" value="Peptidase_M20"/>
    <property type="match status" value="1"/>
</dbReference>
<dbReference type="Gene3D" id="3.30.70.360">
    <property type="match status" value="1"/>
</dbReference>
<dbReference type="RefSeq" id="WP_344958708.1">
    <property type="nucleotide sequence ID" value="NZ_BAAAZG010000080.1"/>
</dbReference>
<keyword evidence="4" id="KW-0378">Hydrolase</keyword>
<dbReference type="InterPro" id="IPR050072">
    <property type="entry name" value="Peptidase_M20A"/>
</dbReference>
<gene>
    <name evidence="8" type="ORF">GCM10022214_83270</name>
</gene>